<reference evidence="4 5" key="1">
    <citation type="journal article" date="2004" name="Science">
        <title>The genome of the diatom Thalassiosira pseudonana: ecology, evolution, and metabolism.</title>
        <authorList>
            <person name="Armbrust E.V."/>
            <person name="Berges J.A."/>
            <person name="Bowler C."/>
            <person name="Green B.R."/>
            <person name="Martinez D."/>
            <person name="Putnam N.H."/>
            <person name="Zhou S."/>
            <person name="Allen A.E."/>
            <person name="Apt K.E."/>
            <person name="Bechner M."/>
            <person name="Brzezinski M.A."/>
            <person name="Chaal B.K."/>
            <person name="Chiovitti A."/>
            <person name="Davis A.K."/>
            <person name="Demarest M.S."/>
            <person name="Detter J.C."/>
            <person name="Glavina T."/>
            <person name="Goodstein D."/>
            <person name="Hadi M.Z."/>
            <person name="Hellsten U."/>
            <person name="Hildebrand M."/>
            <person name="Jenkins B.D."/>
            <person name="Jurka J."/>
            <person name="Kapitonov V.V."/>
            <person name="Kroger N."/>
            <person name="Lau W.W."/>
            <person name="Lane T.W."/>
            <person name="Larimer F.W."/>
            <person name="Lippmeier J.C."/>
            <person name="Lucas S."/>
            <person name="Medina M."/>
            <person name="Montsant A."/>
            <person name="Obornik M."/>
            <person name="Parker M.S."/>
            <person name="Palenik B."/>
            <person name="Pazour G.J."/>
            <person name="Richardson P.M."/>
            <person name="Rynearson T.A."/>
            <person name="Saito M.A."/>
            <person name="Schwartz D.C."/>
            <person name="Thamatrakoln K."/>
            <person name="Valentin K."/>
            <person name="Vardi A."/>
            <person name="Wilkerson F.P."/>
            <person name="Rokhsar D.S."/>
        </authorList>
    </citation>
    <scope>NUCLEOTIDE SEQUENCE [LARGE SCALE GENOMIC DNA]</scope>
    <source>
        <strain evidence="4 5">CCMP1335</strain>
    </source>
</reference>
<dbReference type="SUPFAM" id="SSF55785">
    <property type="entry name" value="PYP-like sensor domain (PAS domain)"/>
    <property type="match status" value="1"/>
</dbReference>
<evidence type="ECO:0000313" key="4">
    <source>
        <dbReference type="EMBL" id="EED93191.1"/>
    </source>
</evidence>
<feature type="compositionally biased region" description="Low complexity" evidence="1">
    <location>
        <begin position="94"/>
        <end position="116"/>
    </location>
</feature>
<dbReference type="EMBL" id="CM000641">
    <property type="protein sequence ID" value="EED93191.1"/>
    <property type="molecule type" value="Genomic_DNA"/>
</dbReference>
<dbReference type="SMART" id="SM00091">
    <property type="entry name" value="PAS"/>
    <property type="match status" value="1"/>
</dbReference>
<dbReference type="CDD" id="cd00130">
    <property type="entry name" value="PAS"/>
    <property type="match status" value="1"/>
</dbReference>
<reference evidence="4 5" key="2">
    <citation type="journal article" date="2008" name="Nature">
        <title>The Phaeodactylum genome reveals the evolutionary history of diatom genomes.</title>
        <authorList>
            <person name="Bowler C."/>
            <person name="Allen A.E."/>
            <person name="Badger J.H."/>
            <person name="Grimwood J."/>
            <person name="Jabbari K."/>
            <person name="Kuo A."/>
            <person name="Maheswari U."/>
            <person name="Martens C."/>
            <person name="Maumus F."/>
            <person name="Otillar R.P."/>
            <person name="Rayko E."/>
            <person name="Salamov A."/>
            <person name="Vandepoele K."/>
            <person name="Beszteri B."/>
            <person name="Gruber A."/>
            <person name="Heijde M."/>
            <person name="Katinka M."/>
            <person name="Mock T."/>
            <person name="Valentin K."/>
            <person name="Verret F."/>
            <person name="Berges J.A."/>
            <person name="Brownlee C."/>
            <person name="Cadoret J.P."/>
            <person name="Chiovitti A."/>
            <person name="Choi C.J."/>
            <person name="Coesel S."/>
            <person name="De Martino A."/>
            <person name="Detter J.C."/>
            <person name="Durkin C."/>
            <person name="Falciatore A."/>
            <person name="Fournet J."/>
            <person name="Haruta M."/>
            <person name="Huysman M.J."/>
            <person name="Jenkins B.D."/>
            <person name="Jiroutova K."/>
            <person name="Jorgensen R.E."/>
            <person name="Joubert Y."/>
            <person name="Kaplan A."/>
            <person name="Kroger N."/>
            <person name="Kroth P.G."/>
            <person name="La Roche J."/>
            <person name="Lindquist E."/>
            <person name="Lommer M."/>
            <person name="Martin-Jezequel V."/>
            <person name="Lopez P.J."/>
            <person name="Lucas S."/>
            <person name="Mangogna M."/>
            <person name="McGinnis K."/>
            <person name="Medlin L.K."/>
            <person name="Montsant A."/>
            <person name="Oudot-Le Secq M.P."/>
            <person name="Napoli C."/>
            <person name="Obornik M."/>
            <person name="Parker M.S."/>
            <person name="Petit J.L."/>
            <person name="Porcel B.M."/>
            <person name="Poulsen N."/>
            <person name="Robison M."/>
            <person name="Rychlewski L."/>
            <person name="Rynearson T.A."/>
            <person name="Schmutz J."/>
            <person name="Shapiro H."/>
            <person name="Siaut M."/>
            <person name="Stanley M."/>
            <person name="Sussman M.R."/>
            <person name="Taylor A.R."/>
            <person name="Vardi A."/>
            <person name="von Dassow P."/>
            <person name="Vyverman W."/>
            <person name="Willis A."/>
            <person name="Wyrwicz L.S."/>
            <person name="Rokhsar D.S."/>
            <person name="Weissenbach J."/>
            <person name="Armbrust E.V."/>
            <person name="Green B.R."/>
            <person name="Van de Peer Y."/>
            <person name="Grigoriev I.V."/>
        </authorList>
    </citation>
    <scope>NUCLEOTIDE SEQUENCE [LARGE SCALE GENOMIC DNA]</scope>
    <source>
        <strain evidence="4 5">CCMP1335</strain>
    </source>
</reference>
<dbReference type="Gene3D" id="4.10.280.10">
    <property type="entry name" value="Helix-loop-helix DNA-binding domain"/>
    <property type="match status" value="1"/>
</dbReference>
<dbReference type="Pfam" id="PF00010">
    <property type="entry name" value="HLH"/>
    <property type="match status" value="1"/>
</dbReference>
<protein>
    <submittedName>
        <fullName evidence="4">Pas-domain protein</fullName>
    </submittedName>
</protein>
<dbReference type="InterPro" id="IPR000014">
    <property type="entry name" value="PAS"/>
</dbReference>
<dbReference type="KEGG" id="tps:THAPSDRAFT_4202"/>
<feature type="compositionally biased region" description="Polar residues" evidence="1">
    <location>
        <begin position="834"/>
        <end position="845"/>
    </location>
</feature>
<feature type="region of interest" description="Disordered" evidence="1">
    <location>
        <begin position="65"/>
        <end position="183"/>
    </location>
</feature>
<feature type="compositionally biased region" description="Polar residues" evidence="1">
    <location>
        <begin position="326"/>
        <end position="365"/>
    </location>
</feature>
<dbReference type="PaxDb" id="35128-Thaps4202"/>
<name>B8C177_THAPS</name>
<keyword evidence="5" id="KW-1185">Reference proteome</keyword>
<feature type="region of interest" description="Disordered" evidence="1">
    <location>
        <begin position="326"/>
        <end position="402"/>
    </location>
</feature>
<dbReference type="InterPro" id="IPR036638">
    <property type="entry name" value="HLH_DNA-bd_sf"/>
</dbReference>
<feature type="compositionally biased region" description="Polar residues" evidence="1">
    <location>
        <begin position="1"/>
        <end position="17"/>
    </location>
</feature>
<feature type="compositionally biased region" description="Basic residues" evidence="1">
    <location>
        <begin position="216"/>
        <end position="230"/>
    </location>
</feature>
<feature type="domain" description="BHLH" evidence="3">
    <location>
        <begin position="386"/>
        <end position="439"/>
    </location>
</feature>
<dbReference type="CDD" id="cd00083">
    <property type="entry name" value="bHLH_SF"/>
    <property type="match status" value="1"/>
</dbReference>
<evidence type="ECO:0000259" key="2">
    <source>
        <dbReference type="PROSITE" id="PS50112"/>
    </source>
</evidence>
<dbReference type="SUPFAM" id="SSF47459">
    <property type="entry name" value="HLH, helix-loop-helix DNA-binding domain"/>
    <property type="match status" value="1"/>
</dbReference>
<feature type="compositionally biased region" description="Low complexity" evidence="1">
    <location>
        <begin position="67"/>
        <end position="81"/>
    </location>
</feature>
<gene>
    <name evidence="4" type="ORF">THAPSDRAFT_4202</name>
</gene>
<feature type="domain" description="PAS" evidence="2">
    <location>
        <begin position="486"/>
        <end position="556"/>
    </location>
</feature>
<dbReference type="SMART" id="SM00353">
    <property type="entry name" value="HLH"/>
    <property type="match status" value="1"/>
</dbReference>
<feature type="region of interest" description="Disordered" evidence="1">
    <location>
        <begin position="802"/>
        <end position="845"/>
    </location>
</feature>
<dbReference type="HOGENOM" id="CLU_337268_0_0_1"/>
<feature type="compositionally biased region" description="Basic and acidic residues" evidence="1">
    <location>
        <begin position="384"/>
        <end position="400"/>
    </location>
</feature>
<dbReference type="RefSeq" id="XP_002289654.1">
    <property type="nucleotide sequence ID" value="XM_002289618.1"/>
</dbReference>
<dbReference type="InParanoid" id="B8C177"/>
<sequence>MPSSINSATNSPNTRTGSSILASSMSIPSSLGNIEDDDISLPLSLIKGLRRKNHGMNDLTRHNLEQASANNAADSSTSSNTSDKDSSGGDEEGGSNTSSNSNKMNTVNLNNSSSLSIGTFGPMSSLSGSEPDGNNSGGGTLSSGSSSRAGILRSGGNNNNTSFSSSSEGASSSSENNAGDELSERVVVRGKSVTSQQLQPQCKVSFAVSNIQSGEKKKKRKHPSPKRRRSPSQDKNEKMPQSGKSEEKCSKRQRNATSTISTAAVKPSASAQEPKNNSISFSDYNASASGVSTLQQLALQLQQQMYGNNPSVAAVSYASSTTSQRQTLEQESYSQASSFSTAANQPTVQNPINGSPVCTSTKLTEPTSPPSSPNKLSSNPEATTEERRLERNQREKERSNRIASQVDTLRCLLQRGGLFIPKNTKSTVLNEASNYIRTLQERQQLMSMEMEGLKRQLVVAVALKNGGEAGGAAQQATSQEATADSAEQDYHLIFKNTMAGMAVASMGGALLDCNAAFHGETGLSSEELKGMTVFNIVHPTDLSRALDLISRMIDCGYSNQNGDDNTNSTSLRGEIIEGDSHDDPLLLRSSFRNRPDLGLCITLVRGDDTLAKCFNITLVKNVASPLIAGALPQNTVASPFNPALPSLPSMAPQMNDHGLSSAAVNTSGVSPLGVQPQAMLANNAVIPQQHQGLVMNSVNVAPPAVPTPVPLAQVPLPTPAGLAPQVIPPQLLQLIILSQQQRQLGHTAIPNALQQQFSIVQQQPQPLTQTQAQLPGGLQGVDPASVAAMAMAAYQQQNIARNASYGSSSSPKDSGNEQDGNSNGNNGGRMSGSPPTNTAYYQASG</sequence>
<dbReference type="Proteomes" id="UP000001449">
    <property type="component" value="Chromosome 4"/>
</dbReference>
<feature type="compositionally biased region" description="Low complexity" evidence="1">
    <location>
        <begin position="142"/>
        <end position="179"/>
    </location>
</feature>
<organism evidence="4 5">
    <name type="scientific">Thalassiosira pseudonana</name>
    <name type="common">Marine diatom</name>
    <name type="synonym">Cyclotella nana</name>
    <dbReference type="NCBI Taxonomy" id="35128"/>
    <lineage>
        <taxon>Eukaryota</taxon>
        <taxon>Sar</taxon>
        <taxon>Stramenopiles</taxon>
        <taxon>Ochrophyta</taxon>
        <taxon>Bacillariophyta</taxon>
        <taxon>Coscinodiscophyceae</taxon>
        <taxon>Thalassiosirophycidae</taxon>
        <taxon>Thalassiosirales</taxon>
        <taxon>Thalassiosiraceae</taxon>
        <taxon>Thalassiosira</taxon>
    </lineage>
</organism>
<dbReference type="AlphaFoldDB" id="B8C177"/>
<proteinExistence type="predicted"/>
<dbReference type="PROSITE" id="PS50112">
    <property type="entry name" value="PAS"/>
    <property type="match status" value="1"/>
</dbReference>
<dbReference type="PROSITE" id="PS50888">
    <property type="entry name" value="BHLH"/>
    <property type="match status" value="1"/>
</dbReference>
<dbReference type="NCBIfam" id="TIGR00229">
    <property type="entry name" value="sensory_box"/>
    <property type="match status" value="1"/>
</dbReference>
<accession>B8C177</accession>
<dbReference type="GO" id="GO:0046983">
    <property type="term" value="F:protein dimerization activity"/>
    <property type="evidence" value="ECO:0007669"/>
    <property type="project" value="InterPro"/>
</dbReference>
<feature type="region of interest" description="Disordered" evidence="1">
    <location>
        <begin position="1"/>
        <end position="21"/>
    </location>
</feature>
<evidence type="ECO:0000256" key="1">
    <source>
        <dbReference type="SAM" id="MobiDB-lite"/>
    </source>
</evidence>
<evidence type="ECO:0000259" key="3">
    <source>
        <dbReference type="PROSITE" id="PS50888"/>
    </source>
</evidence>
<feature type="compositionally biased region" description="Basic and acidic residues" evidence="1">
    <location>
        <begin position="231"/>
        <end position="250"/>
    </location>
</feature>
<feature type="compositionally biased region" description="Low complexity" evidence="1">
    <location>
        <begin position="804"/>
        <end position="824"/>
    </location>
</feature>
<dbReference type="GeneID" id="7442095"/>
<dbReference type="Gene3D" id="3.30.450.20">
    <property type="entry name" value="PAS domain"/>
    <property type="match status" value="1"/>
</dbReference>
<dbReference type="InterPro" id="IPR035965">
    <property type="entry name" value="PAS-like_dom_sf"/>
</dbReference>
<evidence type="ECO:0000313" key="5">
    <source>
        <dbReference type="Proteomes" id="UP000001449"/>
    </source>
</evidence>
<dbReference type="InterPro" id="IPR011598">
    <property type="entry name" value="bHLH_dom"/>
</dbReference>
<feature type="region of interest" description="Disordered" evidence="1">
    <location>
        <begin position="208"/>
        <end position="277"/>
    </location>
</feature>